<accession>A0A2V3IER0</accession>
<name>A0A2V3IER0_9FLOR</name>
<protein>
    <recommendedName>
        <fullName evidence="3">Zinc-finger domain-containing protein</fullName>
    </recommendedName>
</protein>
<proteinExistence type="predicted"/>
<dbReference type="OrthoDB" id="6043at2759"/>
<comment type="caution">
    <text evidence="1">The sequence shown here is derived from an EMBL/GenBank/DDBJ whole genome shotgun (WGS) entry which is preliminary data.</text>
</comment>
<evidence type="ECO:0000313" key="1">
    <source>
        <dbReference type="EMBL" id="PXF40576.1"/>
    </source>
</evidence>
<gene>
    <name evidence="1" type="ORF">BWQ96_09715</name>
</gene>
<reference evidence="1 2" key="1">
    <citation type="journal article" date="2018" name="Mol. Biol. Evol.">
        <title>Analysis of the draft genome of the red seaweed Gracilariopsis chorda provides insights into genome size evolution in Rhodophyta.</title>
        <authorList>
            <person name="Lee J."/>
            <person name="Yang E.C."/>
            <person name="Graf L."/>
            <person name="Yang J.H."/>
            <person name="Qiu H."/>
            <person name="Zel Zion U."/>
            <person name="Chan C.X."/>
            <person name="Stephens T.G."/>
            <person name="Weber A.P.M."/>
            <person name="Boo G.H."/>
            <person name="Boo S.M."/>
            <person name="Kim K.M."/>
            <person name="Shin Y."/>
            <person name="Jung M."/>
            <person name="Lee S.J."/>
            <person name="Yim H.S."/>
            <person name="Lee J.H."/>
            <person name="Bhattacharya D."/>
            <person name="Yoon H.S."/>
        </authorList>
    </citation>
    <scope>NUCLEOTIDE SEQUENCE [LARGE SCALE GENOMIC DNA]</scope>
    <source>
        <strain evidence="1 2">SKKU-2015</strain>
        <tissue evidence="1">Whole body</tissue>
    </source>
</reference>
<evidence type="ECO:0008006" key="3">
    <source>
        <dbReference type="Google" id="ProtNLM"/>
    </source>
</evidence>
<sequence>MADMFTVKPDLSASPTLHLTDTDAVLHQTISSLMHMTDEVEHILPPDLNLTPVNLISPAIPLPHDSLTPPSFTACSAPNSFAPTSACTSTIPSQQHSTPAYQSYSRPELSTLSISTINSAYHAASVAAGAPVGGPWPLSTPSCSPCAVRELPALNTPRKRKSTRKPKTYSKPVASRFCHICSRMPRKGQGSATCRRMREGYCRKIVCEQCIREQGWDYDAISANPDQWLCPHCAEICPPRSQCHIYNRINARRKRVGQKQNNSVAAACASSDMLLAPYAHLFEQPAVQLIQPPPNFRLNLPPQYSKP</sequence>
<keyword evidence="2" id="KW-1185">Reference proteome</keyword>
<organism evidence="1 2">
    <name type="scientific">Gracilariopsis chorda</name>
    <dbReference type="NCBI Taxonomy" id="448386"/>
    <lineage>
        <taxon>Eukaryota</taxon>
        <taxon>Rhodophyta</taxon>
        <taxon>Florideophyceae</taxon>
        <taxon>Rhodymeniophycidae</taxon>
        <taxon>Gracilariales</taxon>
        <taxon>Gracilariaceae</taxon>
        <taxon>Gracilariopsis</taxon>
    </lineage>
</organism>
<dbReference type="Proteomes" id="UP000247409">
    <property type="component" value="Unassembled WGS sequence"/>
</dbReference>
<dbReference type="AlphaFoldDB" id="A0A2V3IER0"/>
<dbReference type="EMBL" id="NBIV01000281">
    <property type="protein sequence ID" value="PXF40576.1"/>
    <property type="molecule type" value="Genomic_DNA"/>
</dbReference>
<evidence type="ECO:0000313" key="2">
    <source>
        <dbReference type="Proteomes" id="UP000247409"/>
    </source>
</evidence>